<dbReference type="Gene3D" id="2.30.30.110">
    <property type="match status" value="1"/>
</dbReference>
<keyword evidence="3" id="KW-0540">Nuclease</keyword>
<dbReference type="PIRSF" id="PIRSF033490">
    <property type="entry name" value="MazF"/>
    <property type="match status" value="1"/>
</dbReference>
<evidence type="ECO:0000256" key="3">
    <source>
        <dbReference type="PIRNR" id="PIRNR033490"/>
    </source>
</evidence>
<evidence type="ECO:0000313" key="4">
    <source>
        <dbReference type="EMBL" id="SEP60454.1"/>
    </source>
</evidence>
<protein>
    <recommendedName>
        <fullName evidence="3">mRNA interferase</fullName>
        <ecNumber evidence="3">3.1.-.-</ecNumber>
    </recommendedName>
</protein>
<keyword evidence="2" id="KW-1277">Toxin-antitoxin system</keyword>
<dbReference type="Proteomes" id="UP000199055">
    <property type="component" value="Unassembled WGS sequence"/>
</dbReference>
<dbReference type="RefSeq" id="WP_093654617.1">
    <property type="nucleotide sequence ID" value="NZ_FOET01000001.1"/>
</dbReference>
<dbReference type="GO" id="GO:0016787">
    <property type="term" value="F:hydrolase activity"/>
    <property type="evidence" value="ECO:0007669"/>
    <property type="project" value="UniProtKB-KW"/>
</dbReference>
<dbReference type="AlphaFoldDB" id="A0A1H8Z7P5"/>
<comment type="similarity">
    <text evidence="1 3">Belongs to the PemK/MazF family.</text>
</comment>
<dbReference type="InterPro" id="IPR011067">
    <property type="entry name" value="Plasmid_toxin/cell-grow_inhib"/>
</dbReference>
<reference evidence="4 5" key="1">
    <citation type="submission" date="2016-10" db="EMBL/GenBank/DDBJ databases">
        <authorList>
            <person name="de Groot N.N."/>
        </authorList>
    </citation>
    <scope>NUCLEOTIDE SEQUENCE [LARGE SCALE GENOMIC DNA]</scope>
    <source>
        <strain evidence="4 5">CGMCC 4.3519</strain>
    </source>
</reference>
<evidence type="ECO:0000256" key="1">
    <source>
        <dbReference type="ARBA" id="ARBA00007521"/>
    </source>
</evidence>
<accession>A0A1H8Z7P5</accession>
<organism evidence="4 5">
    <name type="scientific">Streptomyces radiopugnans</name>
    <dbReference type="NCBI Taxonomy" id="403935"/>
    <lineage>
        <taxon>Bacteria</taxon>
        <taxon>Bacillati</taxon>
        <taxon>Actinomycetota</taxon>
        <taxon>Actinomycetes</taxon>
        <taxon>Kitasatosporales</taxon>
        <taxon>Streptomycetaceae</taxon>
        <taxon>Streptomyces</taxon>
    </lineage>
</organism>
<dbReference type="PANTHER" id="PTHR33988">
    <property type="entry name" value="ENDORIBONUCLEASE MAZF-RELATED"/>
    <property type="match status" value="1"/>
</dbReference>
<dbReference type="STRING" id="403935.SAMN05216481_101364"/>
<gene>
    <name evidence="4" type="ORF">SAMN05216481_101364</name>
</gene>
<dbReference type="GO" id="GO:0006402">
    <property type="term" value="P:mRNA catabolic process"/>
    <property type="evidence" value="ECO:0007669"/>
    <property type="project" value="TreeGrafter"/>
</dbReference>
<keyword evidence="3" id="KW-0255">Endonuclease</keyword>
<dbReference type="EMBL" id="FOET01000001">
    <property type="protein sequence ID" value="SEP60454.1"/>
    <property type="molecule type" value="Genomic_DNA"/>
</dbReference>
<dbReference type="GO" id="GO:0016075">
    <property type="term" value="P:rRNA catabolic process"/>
    <property type="evidence" value="ECO:0007669"/>
    <property type="project" value="TreeGrafter"/>
</dbReference>
<dbReference type="Pfam" id="PF02452">
    <property type="entry name" value="PemK_toxin"/>
    <property type="match status" value="1"/>
</dbReference>
<dbReference type="GO" id="GO:0004521">
    <property type="term" value="F:RNA endonuclease activity"/>
    <property type="evidence" value="ECO:0007669"/>
    <property type="project" value="TreeGrafter"/>
</dbReference>
<evidence type="ECO:0000256" key="2">
    <source>
        <dbReference type="ARBA" id="ARBA00022649"/>
    </source>
</evidence>
<comment type="function">
    <text evidence="3">Toxic component of a type II toxin-antitoxin (TA) system.</text>
</comment>
<dbReference type="PANTHER" id="PTHR33988:SF1">
    <property type="entry name" value="ENDORIBONUCLEASE MAZF7-RELATED"/>
    <property type="match status" value="1"/>
</dbReference>
<sequence length="115" mass="12484">MRRGDIYLVDLDPTRGSEANKARPAVVVSNDAANRSVDRAGRGVLTVVPVTSNTTRVHPFQVLLKAADCGLRKDSKAQCEQVRSVAVERVLHRVGVLPSHVLADLDAALRRHLAL</sequence>
<keyword evidence="5" id="KW-1185">Reference proteome</keyword>
<dbReference type="SUPFAM" id="SSF50118">
    <property type="entry name" value="Cell growth inhibitor/plasmid maintenance toxic component"/>
    <property type="match status" value="1"/>
</dbReference>
<name>A0A1H8Z7P5_9ACTN</name>
<keyword evidence="3" id="KW-0378">Hydrolase</keyword>
<dbReference type="EC" id="3.1.-.-" evidence="3"/>
<dbReference type="GO" id="GO:0003677">
    <property type="term" value="F:DNA binding"/>
    <property type="evidence" value="ECO:0007669"/>
    <property type="project" value="InterPro"/>
</dbReference>
<proteinExistence type="inferred from homology"/>
<dbReference type="InterPro" id="IPR003477">
    <property type="entry name" value="PemK-like"/>
</dbReference>
<evidence type="ECO:0000313" key="5">
    <source>
        <dbReference type="Proteomes" id="UP000199055"/>
    </source>
</evidence>